<accession>A0AAN5D7W7</accession>
<feature type="non-terminal residue" evidence="1">
    <location>
        <position position="1"/>
    </location>
</feature>
<reference evidence="2" key="1">
    <citation type="submission" date="2022-10" db="EMBL/GenBank/DDBJ databases">
        <title>Genome assembly of Pristionchus species.</title>
        <authorList>
            <person name="Yoshida K."/>
            <person name="Sommer R.J."/>
        </authorList>
    </citation>
    <scope>NUCLEOTIDE SEQUENCE [LARGE SCALE GENOMIC DNA]</scope>
    <source>
        <strain evidence="2">RS5460</strain>
    </source>
</reference>
<evidence type="ECO:0000313" key="2">
    <source>
        <dbReference type="Proteomes" id="UP001328107"/>
    </source>
</evidence>
<dbReference type="EMBL" id="BTRK01000006">
    <property type="protein sequence ID" value="GMR57352.1"/>
    <property type="molecule type" value="Genomic_DNA"/>
</dbReference>
<protein>
    <submittedName>
        <fullName evidence="1">Uncharacterized protein</fullName>
    </submittedName>
</protein>
<gene>
    <name evidence="1" type="ORF">PMAYCL1PPCAC_27547</name>
</gene>
<comment type="caution">
    <text evidence="1">The sequence shown here is derived from an EMBL/GenBank/DDBJ whole genome shotgun (WGS) entry which is preliminary data.</text>
</comment>
<dbReference type="AlphaFoldDB" id="A0AAN5D7W7"/>
<sequence length="69" mass="7301">GICLCLDRHIVHHFHTTARSHVRLLSGVQSGQGGAGSGGIAAFNCWGFGSDCYRDDVEISNGQLNSASR</sequence>
<dbReference type="Proteomes" id="UP001328107">
    <property type="component" value="Unassembled WGS sequence"/>
</dbReference>
<organism evidence="1 2">
    <name type="scientific">Pristionchus mayeri</name>
    <dbReference type="NCBI Taxonomy" id="1317129"/>
    <lineage>
        <taxon>Eukaryota</taxon>
        <taxon>Metazoa</taxon>
        <taxon>Ecdysozoa</taxon>
        <taxon>Nematoda</taxon>
        <taxon>Chromadorea</taxon>
        <taxon>Rhabditida</taxon>
        <taxon>Rhabditina</taxon>
        <taxon>Diplogasteromorpha</taxon>
        <taxon>Diplogasteroidea</taxon>
        <taxon>Neodiplogasteridae</taxon>
        <taxon>Pristionchus</taxon>
    </lineage>
</organism>
<evidence type="ECO:0000313" key="1">
    <source>
        <dbReference type="EMBL" id="GMR57352.1"/>
    </source>
</evidence>
<name>A0AAN5D7W7_9BILA</name>
<proteinExistence type="predicted"/>
<keyword evidence="2" id="KW-1185">Reference proteome</keyword>